<proteinExistence type="predicted"/>
<evidence type="ECO:0000313" key="1">
    <source>
        <dbReference type="EMBL" id="MZI93701.1"/>
    </source>
</evidence>
<evidence type="ECO:0000313" key="2">
    <source>
        <dbReference type="Proteomes" id="UP000462621"/>
    </source>
</evidence>
<sequence length="65" mass="7558">MTSKHGVCDWCKRSGLLTKHEYFDGKAYYACHSCDEHARMDIRQYNLEEMAYRQKLAQVTPPSAS</sequence>
<comment type="caution">
    <text evidence="1">The sequence shown here is derived from an EMBL/GenBank/DDBJ whole genome shotgun (WGS) entry which is preliminary data.</text>
</comment>
<name>A0A7X4LKW6_9VIBR</name>
<accession>A0A7X4LKW6</accession>
<dbReference type="AlphaFoldDB" id="A0A7X4LKW6"/>
<protein>
    <submittedName>
        <fullName evidence="1">Uncharacterized protein</fullName>
    </submittedName>
</protein>
<organism evidence="1 2">
    <name type="scientific">Vibrio eleionomae</name>
    <dbReference type="NCBI Taxonomy" id="2653505"/>
    <lineage>
        <taxon>Bacteria</taxon>
        <taxon>Pseudomonadati</taxon>
        <taxon>Pseudomonadota</taxon>
        <taxon>Gammaproteobacteria</taxon>
        <taxon>Vibrionales</taxon>
        <taxon>Vibrionaceae</taxon>
        <taxon>Vibrio</taxon>
    </lineage>
</organism>
<dbReference type="Proteomes" id="UP000462621">
    <property type="component" value="Unassembled WGS sequence"/>
</dbReference>
<dbReference type="EMBL" id="WEKT01000016">
    <property type="protein sequence ID" value="MZI93701.1"/>
    <property type="molecule type" value="Genomic_DNA"/>
</dbReference>
<keyword evidence="2" id="KW-1185">Reference proteome</keyword>
<gene>
    <name evidence="1" type="ORF">F9817_10885</name>
</gene>
<dbReference type="RefSeq" id="WP_161155415.1">
    <property type="nucleotide sequence ID" value="NZ_WEKT01000016.1"/>
</dbReference>
<reference evidence="1 2" key="1">
    <citation type="submission" date="2019-10" db="EMBL/GenBank/DDBJ databases">
        <title>Vibrio sp. nov. isolated from a shrimp pond.</title>
        <authorList>
            <person name="Gomez-Gil B."/>
            <person name="Enciso-Ibarra J."/>
            <person name="Enciso-Ibarra K."/>
            <person name="Bolan-Mejia C."/>
        </authorList>
    </citation>
    <scope>NUCLEOTIDE SEQUENCE [LARGE SCALE GENOMIC DNA]</scope>
    <source>
        <strain evidence="1 2">CAIM 722</strain>
    </source>
</reference>